<keyword evidence="2" id="KW-1185">Reference proteome</keyword>
<dbReference type="Proteomes" id="UP000001304">
    <property type="component" value="Chromosome"/>
</dbReference>
<gene>
    <name evidence="1" type="ordered locus">Igag_1182</name>
</gene>
<evidence type="ECO:0000313" key="1">
    <source>
        <dbReference type="EMBL" id="ADM27988.1"/>
    </source>
</evidence>
<dbReference type="AlphaFoldDB" id="E0SP61"/>
<accession>E0SP61</accession>
<dbReference type="HOGENOM" id="CLU_2177997_0_0_2"/>
<sequence>MARKQQEYNICPRCGTKASPTRTWQLIAPLPDSQGRITITIMGAYECPNCGYKWRGVVSKMKVGSDSIEIESGKKGIKLSSDEKSTSSRQGNIIELDLDEVLAEEE</sequence>
<proteinExistence type="predicted"/>
<dbReference type="EMBL" id="CP002098">
    <property type="protein sequence ID" value="ADM27988.1"/>
    <property type="molecule type" value="Genomic_DNA"/>
</dbReference>
<evidence type="ECO:0000313" key="2">
    <source>
        <dbReference type="Proteomes" id="UP000001304"/>
    </source>
</evidence>
<name>E0SP61_IGNAA</name>
<protein>
    <recommendedName>
        <fullName evidence="3">Chromatin protein Cren7</fullName>
    </recommendedName>
</protein>
<evidence type="ECO:0008006" key="3">
    <source>
        <dbReference type="Google" id="ProtNLM"/>
    </source>
</evidence>
<organism evidence="1 2">
    <name type="scientific">Ignisphaera aggregans (strain DSM 17230 / JCM 13409 / AQ1.S1)</name>
    <dbReference type="NCBI Taxonomy" id="583356"/>
    <lineage>
        <taxon>Archaea</taxon>
        <taxon>Thermoproteota</taxon>
        <taxon>Thermoprotei</taxon>
        <taxon>Desulfurococcales</taxon>
        <taxon>Desulfurococcaceae</taxon>
        <taxon>Ignisphaera</taxon>
    </lineage>
</organism>
<dbReference type="STRING" id="583356.Igag_1182"/>
<reference evidence="1 2" key="1">
    <citation type="journal article" date="2010" name="Stand. Genomic Sci.">
        <title>Complete genome sequence of Ignisphaera aggregans type strain (AQ1.S1).</title>
        <authorList>
            <person name="Goker M."/>
            <person name="Held B."/>
            <person name="Lapidus A."/>
            <person name="Nolan M."/>
            <person name="Spring S."/>
            <person name="Yasawong M."/>
            <person name="Lucas S."/>
            <person name="Glavina Del Rio T."/>
            <person name="Tice H."/>
            <person name="Cheng J.F."/>
            <person name="Goodwin L."/>
            <person name="Tapia R."/>
            <person name="Pitluck S."/>
            <person name="Liolios K."/>
            <person name="Ivanova N."/>
            <person name="Mavromatis K."/>
            <person name="Mikhailova N."/>
            <person name="Pati A."/>
            <person name="Chen A."/>
            <person name="Palaniappan K."/>
            <person name="Brambilla E."/>
            <person name="Land M."/>
            <person name="Hauser L."/>
            <person name="Chang Y.J."/>
            <person name="Jeffries C.D."/>
            <person name="Brettin T."/>
            <person name="Detter J.C."/>
            <person name="Han C."/>
            <person name="Rohde M."/>
            <person name="Sikorski J."/>
            <person name="Woyke T."/>
            <person name="Bristow J."/>
            <person name="Eisen J.A."/>
            <person name="Markowitz V."/>
            <person name="Hugenholtz P."/>
            <person name="Kyrpides N.C."/>
            <person name="Klenk H.P."/>
        </authorList>
    </citation>
    <scope>NUCLEOTIDE SEQUENCE [LARGE SCALE GENOMIC DNA]</scope>
    <source>
        <strain evidence="2">DSM 17230 / JCM 13409 / AQ1.S1</strain>
    </source>
</reference>
<dbReference type="BioCyc" id="IAGG583356:GHAH-1159-MONOMER"/>
<dbReference type="KEGG" id="iag:Igag_1182"/>